<organism evidence="2 3">
    <name type="scientific">Trueperella pecoris</name>
    <dbReference type="NCBI Taxonomy" id="2733571"/>
    <lineage>
        <taxon>Bacteria</taxon>
        <taxon>Bacillati</taxon>
        <taxon>Actinomycetota</taxon>
        <taxon>Actinomycetes</taxon>
        <taxon>Actinomycetales</taxon>
        <taxon>Actinomycetaceae</taxon>
        <taxon>Trueperella</taxon>
    </lineage>
</organism>
<evidence type="ECO:0000256" key="1">
    <source>
        <dbReference type="SAM" id="MobiDB-lite"/>
    </source>
</evidence>
<name>A0A7M1R1J0_9ACTO</name>
<protein>
    <submittedName>
        <fullName evidence="2">Uncharacterized protein</fullName>
    </submittedName>
</protein>
<dbReference type="RefSeq" id="WP_197553965.1">
    <property type="nucleotide sequence ID" value="NZ_CP063212.1"/>
</dbReference>
<dbReference type="EMBL" id="CP063212">
    <property type="protein sequence ID" value="QOR48023.1"/>
    <property type="molecule type" value="Genomic_DNA"/>
</dbReference>
<gene>
    <name evidence="2" type="ORF">INS90_01620</name>
</gene>
<dbReference type="Proteomes" id="UP000594961">
    <property type="component" value="Chromosome"/>
</dbReference>
<accession>A0A7M1R1J0</accession>
<feature type="compositionally biased region" description="Basic and acidic residues" evidence="1">
    <location>
        <begin position="37"/>
        <end position="47"/>
    </location>
</feature>
<feature type="compositionally biased region" description="Basic and acidic residues" evidence="1">
    <location>
        <begin position="11"/>
        <end position="26"/>
    </location>
</feature>
<evidence type="ECO:0000313" key="3">
    <source>
        <dbReference type="Proteomes" id="UP000594961"/>
    </source>
</evidence>
<sequence length="78" mass="8907">MSENHWGMDFYADKDAEKGAEKREGVIEPADAVEEENAAREFERSEIQKEELDRLRAAENEAATHWGVGYFTGQESED</sequence>
<proteinExistence type="predicted"/>
<feature type="region of interest" description="Disordered" evidence="1">
    <location>
        <begin position="1"/>
        <end position="47"/>
    </location>
</feature>
<evidence type="ECO:0000313" key="2">
    <source>
        <dbReference type="EMBL" id="QOR48023.1"/>
    </source>
</evidence>
<reference evidence="2 3" key="1">
    <citation type="submission" date="2020-10" db="EMBL/GenBank/DDBJ databases">
        <title>Trueperella pecoris sp. nov. isolated from bovine and porcine specimens.</title>
        <authorList>
            <person name="Schoenecker L."/>
            <person name="Schnydrig P."/>
            <person name="Brodard I."/>
            <person name="Thomann A."/>
            <person name="Hemphill A."/>
            <person name="Rodriguez-Campos S."/>
            <person name="Perreten V."/>
            <person name="Jores J."/>
            <person name="Kittl S."/>
        </authorList>
    </citation>
    <scope>NUCLEOTIDE SEQUENCE [LARGE SCALE GENOMIC DNA]</scope>
    <source>
        <strain evidence="2 3">19OD0592</strain>
    </source>
</reference>
<dbReference type="AlphaFoldDB" id="A0A7M1R1J0"/>